<dbReference type="InterPro" id="IPR000685">
    <property type="entry name" value="RuBisCO_lsu_C"/>
</dbReference>
<dbReference type="SUPFAM" id="SSF51649">
    <property type="entry name" value="RuBisCo, C-terminal domain"/>
    <property type="match status" value="1"/>
</dbReference>
<dbReference type="InterPro" id="IPR036422">
    <property type="entry name" value="RuBisCO_lsu_N_sf"/>
</dbReference>
<accession>A0A919VZ14</accession>
<evidence type="ECO:0000259" key="1">
    <source>
        <dbReference type="Pfam" id="PF00016"/>
    </source>
</evidence>
<dbReference type="InterPro" id="IPR036376">
    <property type="entry name" value="RuBisCO_lsu_C_sf"/>
</dbReference>
<gene>
    <name evidence="2" type="ORF">Ato02nite_014350</name>
</gene>
<sequence length="367" mass="37334">MGPITAVYEISGPDPAPRAGLVAVEQSHELPTELAPANAVRDSLGHVRTVIERPGKPALATVDYPADLAGGELGQLLVLLLGNVSLQDGVRLVDVTLPPLLAGALAGPRLGIAGIRALTGAPEGALLATALKPVGMTVEQLATLAHEVAAGGLHVVKEDQGLANQPWAPFAERVPRLAEAVRRGNPHSVYLPVVNGSAARFAEQVEFARGAGAHGVLVMPGIAGFGALAHAAEIFPGGIVLAHPSFLGGFTATASHGIAPDVLFGTLLRLAGADATIFPSWGGRFSLSREQCLAIADAARRPLHGLAPALPTPGGGMSIARAPELLAAYGPDTLFLVGGDLRRGNDPRGAAERLVAAASAAQPAERS</sequence>
<proteinExistence type="predicted"/>
<organism evidence="2 3">
    <name type="scientific">Paractinoplanes toevensis</name>
    <dbReference type="NCBI Taxonomy" id="571911"/>
    <lineage>
        <taxon>Bacteria</taxon>
        <taxon>Bacillati</taxon>
        <taxon>Actinomycetota</taxon>
        <taxon>Actinomycetes</taxon>
        <taxon>Micromonosporales</taxon>
        <taxon>Micromonosporaceae</taxon>
        <taxon>Paractinoplanes</taxon>
    </lineage>
</organism>
<dbReference type="PANTHER" id="PTHR42704:SF17">
    <property type="entry name" value="RIBULOSE BISPHOSPHATE CARBOXYLASE LARGE CHAIN"/>
    <property type="match status" value="1"/>
</dbReference>
<dbReference type="Gene3D" id="3.30.70.150">
    <property type="entry name" value="RuBisCO large subunit, N-terminal domain"/>
    <property type="match status" value="1"/>
</dbReference>
<dbReference type="InterPro" id="IPR033966">
    <property type="entry name" value="RuBisCO"/>
</dbReference>
<dbReference type="Gene3D" id="3.20.20.110">
    <property type="entry name" value="Ribulose bisphosphate carboxylase, large subunit, C-terminal domain"/>
    <property type="match status" value="1"/>
</dbReference>
<name>A0A919VZ14_9ACTN</name>
<dbReference type="EMBL" id="BOQN01000017">
    <property type="protein sequence ID" value="GIM89642.1"/>
    <property type="molecule type" value="Genomic_DNA"/>
</dbReference>
<dbReference type="Proteomes" id="UP000677082">
    <property type="component" value="Unassembled WGS sequence"/>
</dbReference>
<protein>
    <submittedName>
        <fullName evidence="2">Ribulose-bisphosphate carboxylase</fullName>
    </submittedName>
</protein>
<evidence type="ECO:0000313" key="2">
    <source>
        <dbReference type="EMBL" id="GIM89642.1"/>
    </source>
</evidence>
<reference evidence="2 3" key="1">
    <citation type="submission" date="2021-03" db="EMBL/GenBank/DDBJ databases">
        <title>Whole genome shotgun sequence of Actinoplanes toevensis NBRC 105298.</title>
        <authorList>
            <person name="Komaki H."/>
            <person name="Tamura T."/>
        </authorList>
    </citation>
    <scope>NUCLEOTIDE SEQUENCE [LARGE SCALE GENOMIC DNA]</scope>
    <source>
        <strain evidence="2 3">NBRC 105298</strain>
    </source>
</reference>
<keyword evidence="3" id="KW-1185">Reference proteome</keyword>
<feature type="domain" description="Ribulose bisphosphate carboxylase large subunit C-terminal" evidence="1">
    <location>
        <begin position="120"/>
        <end position="339"/>
    </location>
</feature>
<dbReference type="PANTHER" id="PTHR42704">
    <property type="entry name" value="RIBULOSE BISPHOSPHATE CARBOXYLASE"/>
    <property type="match status" value="1"/>
</dbReference>
<dbReference type="GO" id="GO:0015977">
    <property type="term" value="P:carbon fixation"/>
    <property type="evidence" value="ECO:0007669"/>
    <property type="project" value="InterPro"/>
</dbReference>
<dbReference type="SUPFAM" id="SSF54966">
    <property type="entry name" value="RuBisCO, large subunit, small (N-terminal) domain"/>
    <property type="match status" value="1"/>
</dbReference>
<comment type="caution">
    <text evidence="2">The sequence shown here is derived from an EMBL/GenBank/DDBJ whole genome shotgun (WGS) entry which is preliminary data.</text>
</comment>
<dbReference type="RefSeq" id="WP_213005603.1">
    <property type="nucleotide sequence ID" value="NZ_BOQN01000017.1"/>
</dbReference>
<dbReference type="GO" id="GO:0016984">
    <property type="term" value="F:ribulose-bisphosphate carboxylase activity"/>
    <property type="evidence" value="ECO:0007669"/>
    <property type="project" value="InterPro"/>
</dbReference>
<evidence type="ECO:0000313" key="3">
    <source>
        <dbReference type="Proteomes" id="UP000677082"/>
    </source>
</evidence>
<dbReference type="AlphaFoldDB" id="A0A919VZ14"/>
<dbReference type="GO" id="GO:0000287">
    <property type="term" value="F:magnesium ion binding"/>
    <property type="evidence" value="ECO:0007669"/>
    <property type="project" value="InterPro"/>
</dbReference>
<dbReference type="Pfam" id="PF00016">
    <property type="entry name" value="RuBisCO_large"/>
    <property type="match status" value="1"/>
</dbReference>